<reference evidence="2 3" key="1">
    <citation type="submission" date="2019-03" db="EMBL/GenBank/DDBJ databases">
        <title>Draft genome sequences of novel Actinobacteria.</title>
        <authorList>
            <person name="Sahin N."/>
            <person name="Ay H."/>
            <person name="Saygin H."/>
        </authorList>
    </citation>
    <scope>NUCLEOTIDE SEQUENCE [LARGE SCALE GENOMIC DNA]</scope>
    <source>
        <strain evidence="2 3">DSM 45941</strain>
    </source>
</reference>
<organism evidence="2 3">
    <name type="scientific">Actinomadura darangshiensis</name>
    <dbReference type="NCBI Taxonomy" id="705336"/>
    <lineage>
        <taxon>Bacteria</taxon>
        <taxon>Bacillati</taxon>
        <taxon>Actinomycetota</taxon>
        <taxon>Actinomycetes</taxon>
        <taxon>Streptosporangiales</taxon>
        <taxon>Thermomonosporaceae</taxon>
        <taxon>Actinomadura</taxon>
    </lineage>
</organism>
<evidence type="ECO:0000256" key="1">
    <source>
        <dbReference type="SAM" id="MobiDB-lite"/>
    </source>
</evidence>
<dbReference type="Proteomes" id="UP000295578">
    <property type="component" value="Unassembled WGS sequence"/>
</dbReference>
<dbReference type="RefSeq" id="WP_132205400.1">
    <property type="nucleotide sequence ID" value="NZ_SMKY01000420.1"/>
</dbReference>
<evidence type="ECO:0000313" key="2">
    <source>
        <dbReference type="EMBL" id="TDD63318.1"/>
    </source>
</evidence>
<dbReference type="OrthoDB" id="3424167at2"/>
<gene>
    <name evidence="2" type="ORF">E1293_43330</name>
</gene>
<accession>A0A4R4ZVS2</accession>
<dbReference type="EMBL" id="SMKY01000420">
    <property type="protein sequence ID" value="TDD63318.1"/>
    <property type="molecule type" value="Genomic_DNA"/>
</dbReference>
<evidence type="ECO:0000313" key="3">
    <source>
        <dbReference type="Proteomes" id="UP000295578"/>
    </source>
</evidence>
<feature type="region of interest" description="Disordered" evidence="1">
    <location>
        <begin position="190"/>
        <end position="245"/>
    </location>
</feature>
<dbReference type="AlphaFoldDB" id="A0A4R4ZVS2"/>
<protein>
    <recommendedName>
        <fullName evidence="4">Guanylate cyclase domain-containing protein</fullName>
    </recommendedName>
</protein>
<comment type="caution">
    <text evidence="2">The sequence shown here is derived from an EMBL/GenBank/DDBJ whole genome shotgun (WGS) entry which is preliminary data.</text>
</comment>
<feature type="compositionally biased region" description="Low complexity" evidence="1">
    <location>
        <begin position="205"/>
        <end position="228"/>
    </location>
</feature>
<name>A0A4R4ZVS2_9ACTN</name>
<sequence length="245" mass="26191">MEAFRALLVVDAEKFSAHRDADLTAVHLEIRRVLATACRESGLGETWEDVRFSESTGDGVLAILPLEASPALIDPFPRRLQEALASAAPGLRARGLRLRLRVALHIGLVDDEHPEAPGISTATIDVNRLLDAGPLRDALKRSDPEVTFVAVIVSAELFATYVAGGRTGLRESQFMRVQVQVKQFDRPAYLHVPAPSGRDEPPAEPLEGPGPESAGTSISGITISGNGSQNAIGNTAGGDFRQERS</sequence>
<keyword evidence="3" id="KW-1185">Reference proteome</keyword>
<evidence type="ECO:0008006" key="4">
    <source>
        <dbReference type="Google" id="ProtNLM"/>
    </source>
</evidence>
<proteinExistence type="predicted"/>